<gene>
    <name evidence="1" type="ORF">BN9_056930</name>
</gene>
<name>A0A024GDV9_9STRA</name>
<accession>A0A024GDV9</accession>
<organism evidence="1 2">
    <name type="scientific">Albugo candida</name>
    <dbReference type="NCBI Taxonomy" id="65357"/>
    <lineage>
        <taxon>Eukaryota</taxon>
        <taxon>Sar</taxon>
        <taxon>Stramenopiles</taxon>
        <taxon>Oomycota</taxon>
        <taxon>Peronosporomycetes</taxon>
        <taxon>Albuginales</taxon>
        <taxon>Albuginaceae</taxon>
        <taxon>Albugo</taxon>
    </lineage>
</organism>
<dbReference type="Proteomes" id="UP000053237">
    <property type="component" value="Unassembled WGS sequence"/>
</dbReference>
<protein>
    <submittedName>
        <fullName evidence="1">Uncharacterized protein</fullName>
    </submittedName>
</protein>
<comment type="caution">
    <text evidence="1">The sequence shown here is derived from an EMBL/GenBank/DDBJ whole genome shotgun (WGS) entry which is preliminary data.</text>
</comment>
<reference evidence="1 2" key="1">
    <citation type="submission" date="2012-05" db="EMBL/GenBank/DDBJ databases">
        <title>Recombination and specialization in a pathogen metapopulation.</title>
        <authorList>
            <person name="Gardiner A."/>
            <person name="Kemen E."/>
            <person name="Schultz-Larsen T."/>
            <person name="MacLean D."/>
            <person name="Van Oosterhout C."/>
            <person name="Jones J.D.G."/>
        </authorList>
    </citation>
    <scope>NUCLEOTIDE SEQUENCE [LARGE SCALE GENOMIC DNA]</scope>
    <source>
        <strain evidence="1 2">Ac Nc2</strain>
    </source>
</reference>
<dbReference type="AlphaFoldDB" id="A0A024GDV9"/>
<proteinExistence type="predicted"/>
<evidence type="ECO:0000313" key="2">
    <source>
        <dbReference type="Proteomes" id="UP000053237"/>
    </source>
</evidence>
<evidence type="ECO:0000313" key="1">
    <source>
        <dbReference type="EMBL" id="CCI44869.1"/>
    </source>
</evidence>
<dbReference type="InParanoid" id="A0A024GDV9"/>
<dbReference type="EMBL" id="CAIX01000081">
    <property type="protein sequence ID" value="CCI44869.1"/>
    <property type="molecule type" value="Genomic_DNA"/>
</dbReference>
<keyword evidence="2" id="KW-1185">Reference proteome</keyword>
<sequence length="104" mass="11789">MAFCIFALGIKFKGSLTIIKCLKGTERRKRTIFQIPSFIHESDDISFTKEMVAHVIVIFSTNQVCSALEYMLLLTVWSSICTYEIALEQNASTSFDLMRSLKAP</sequence>